<feature type="compositionally biased region" description="Basic and acidic residues" evidence="1">
    <location>
        <begin position="83"/>
        <end position="100"/>
    </location>
</feature>
<organism evidence="2">
    <name type="scientific">bioreactor metagenome</name>
    <dbReference type="NCBI Taxonomy" id="1076179"/>
    <lineage>
        <taxon>unclassified sequences</taxon>
        <taxon>metagenomes</taxon>
        <taxon>ecological metagenomes</taxon>
    </lineage>
</organism>
<dbReference type="SUPFAM" id="SSF81901">
    <property type="entry name" value="HCP-like"/>
    <property type="match status" value="1"/>
</dbReference>
<accession>A0A645CP56</accession>
<proteinExistence type="predicted"/>
<sequence length="100" mass="11926">MGKEIPKDKETAIKWFTLSAEQGNEYAQFFLDNMDNWKEPSVSFAVTRLMHHMSRIFENNQPPQKASISLQIDSKRMRKLREKKMAQGHKQDDHEQRLEY</sequence>
<name>A0A645CP56_9ZZZZ</name>
<dbReference type="InterPro" id="IPR011990">
    <property type="entry name" value="TPR-like_helical_dom_sf"/>
</dbReference>
<feature type="region of interest" description="Disordered" evidence="1">
    <location>
        <begin position="80"/>
        <end position="100"/>
    </location>
</feature>
<protein>
    <submittedName>
        <fullName evidence="2">Uncharacterized protein</fullName>
    </submittedName>
</protein>
<dbReference type="AlphaFoldDB" id="A0A645CP56"/>
<comment type="caution">
    <text evidence="2">The sequence shown here is derived from an EMBL/GenBank/DDBJ whole genome shotgun (WGS) entry which is preliminary data.</text>
</comment>
<dbReference type="Gene3D" id="1.25.40.10">
    <property type="entry name" value="Tetratricopeptide repeat domain"/>
    <property type="match status" value="1"/>
</dbReference>
<evidence type="ECO:0000256" key="1">
    <source>
        <dbReference type="SAM" id="MobiDB-lite"/>
    </source>
</evidence>
<gene>
    <name evidence="2" type="ORF">SDC9_125875</name>
</gene>
<reference evidence="2" key="1">
    <citation type="submission" date="2019-08" db="EMBL/GenBank/DDBJ databases">
        <authorList>
            <person name="Kucharzyk K."/>
            <person name="Murdoch R.W."/>
            <person name="Higgins S."/>
            <person name="Loffler F."/>
        </authorList>
    </citation>
    <scope>NUCLEOTIDE SEQUENCE</scope>
</reference>
<dbReference type="EMBL" id="VSSQ01028956">
    <property type="protein sequence ID" value="MPM78860.1"/>
    <property type="molecule type" value="Genomic_DNA"/>
</dbReference>
<evidence type="ECO:0000313" key="2">
    <source>
        <dbReference type="EMBL" id="MPM78860.1"/>
    </source>
</evidence>